<dbReference type="Gene3D" id="4.10.240.10">
    <property type="entry name" value="Zn(2)-C6 fungal-type DNA-binding domain"/>
    <property type="match status" value="1"/>
</dbReference>
<accession>A0A225AL59</accession>
<evidence type="ECO:0000256" key="1">
    <source>
        <dbReference type="ARBA" id="ARBA00023015"/>
    </source>
</evidence>
<comment type="caution">
    <text evidence="6">The sequence shown here is derived from an EMBL/GenBank/DDBJ whole genome shotgun (WGS) entry which is preliminary data.</text>
</comment>
<dbReference type="EMBL" id="LFMY01000003">
    <property type="protein sequence ID" value="OKL62272.1"/>
    <property type="molecule type" value="Genomic_DNA"/>
</dbReference>
<dbReference type="STRING" id="1441469.A0A225AL59"/>
<dbReference type="GO" id="GO:0008270">
    <property type="term" value="F:zinc ion binding"/>
    <property type="evidence" value="ECO:0007669"/>
    <property type="project" value="InterPro"/>
</dbReference>
<dbReference type="CDD" id="cd00067">
    <property type="entry name" value="GAL4"/>
    <property type="match status" value="1"/>
</dbReference>
<dbReference type="InterPro" id="IPR036864">
    <property type="entry name" value="Zn2-C6_fun-type_DNA-bd_sf"/>
</dbReference>
<reference evidence="6 7" key="1">
    <citation type="submission" date="2015-06" db="EMBL/GenBank/DDBJ databases">
        <title>Talaromyces atroroseus IBT 11181 draft genome.</title>
        <authorList>
            <person name="Rasmussen K.B."/>
            <person name="Rasmussen S."/>
            <person name="Petersen B."/>
            <person name="Sicheritz-Ponten T."/>
            <person name="Mortensen U.H."/>
            <person name="Thrane U."/>
        </authorList>
    </citation>
    <scope>NUCLEOTIDE SEQUENCE [LARGE SCALE GENOMIC DNA]</scope>
    <source>
        <strain evidence="6 7">IBT 11181</strain>
    </source>
</reference>
<keyword evidence="3" id="KW-0804">Transcription</keyword>
<evidence type="ECO:0000256" key="3">
    <source>
        <dbReference type="ARBA" id="ARBA00023163"/>
    </source>
</evidence>
<keyword evidence="7" id="KW-1185">Reference proteome</keyword>
<evidence type="ECO:0000256" key="2">
    <source>
        <dbReference type="ARBA" id="ARBA00023125"/>
    </source>
</evidence>
<gene>
    <name evidence="6" type="ORF">UA08_02867</name>
</gene>
<dbReference type="SUPFAM" id="SSF57701">
    <property type="entry name" value="Zn2/Cys6 DNA-binding domain"/>
    <property type="match status" value="1"/>
</dbReference>
<evidence type="ECO:0000256" key="4">
    <source>
        <dbReference type="ARBA" id="ARBA00023242"/>
    </source>
</evidence>
<dbReference type="GO" id="GO:0000981">
    <property type="term" value="F:DNA-binding transcription factor activity, RNA polymerase II-specific"/>
    <property type="evidence" value="ECO:0007669"/>
    <property type="project" value="InterPro"/>
</dbReference>
<feature type="compositionally biased region" description="Polar residues" evidence="5">
    <location>
        <begin position="289"/>
        <end position="312"/>
    </location>
</feature>
<name>A0A225AL59_TALAT</name>
<dbReference type="InterPro" id="IPR001138">
    <property type="entry name" value="Zn2Cys6_DnaBD"/>
</dbReference>
<dbReference type="OrthoDB" id="4150019at2759"/>
<evidence type="ECO:0000313" key="6">
    <source>
        <dbReference type="EMBL" id="OKL62272.1"/>
    </source>
</evidence>
<keyword evidence="4" id="KW-0539">Nucleus</keyword>
<dbReference type="AlphaFoldDB" id="A0A225AL59"/>
<proteinExistence type="predicted"/>
<sequence length="370" mass="39062">MPSVLVETVCPIPLSLPNHASPVMDSSGASGADKKRNKLGYSRTSVACGQSIFHPPLCVMHCRRRKIRCLVSADDSEGRCENCIRLRKECQFYPVDQQPPTDRKARPGNTPTSSADPSIASSSPPSAVLGGAGGAAGGPIDPNDIYHYQITSATTPEMAATAFHPSGFSVAPMGAFSATNNAVPHPELVPSQTIDPNASWEHPAMGNPAQMMWTTPQGQILAAGGAPPHPQMLGPAAAAPYTVQLDGTLWPAPPQRAMTIPSQADIYSHPPPQGHPGFASSIPPELKRSMTSPAVSRSQISPLQSPATSQMQVPVNYSSPPIAFQQHQPPPPRQPWSNMNTIPMGDGSYATMFAAPPDQFPMGQHPTTGP</sequence>
<dbReference type="GeneID" id="31002622"/>
<feature type="compositionally biased region" description="Low complexity" evidence="5">
    <location>
        <begin position="113"/>
        <end position="129"/>
    </location>
</feature>
<keyword evidence="2" id="KW-0238">DNA-binding</keyword>
<organism evidence="6 7">
    <name type="scientific">Talaromyces atroroseus</name>
    <dbReference type="NCBI Taxonomy" id="1441469"/>
    <lineage>
        <taxon>Eukaryota</taxon>
        <taxon>Fungi</taxon>
        <taxon>Dikarya</taxon>
        <taxon>Ascomycota</taxon>
        <taxon>Pezizomycotina</taxon>
        <taxon>Eurotiomycetes</taxon>
        <taxon>Eurotiomycetidae</taxon>
        <taxon>Eurotiales</taxon>
        <taxon>Trichocomaceae</taxon>
        <taxon>Talaromyces</taxon>
        <taxon>Talaromyces sect. Trachyspermi</taxon>
    </lineage>
</organism>
<dbReference type="GO" id="GO:0003677">
    <property type="term" value="F:DNA binding"/>
    <property type="evidence" value="ECO:0007669"/>
    <property type="project" value="UniProtKB-KW"/>
</dbReference>
<keyword evidence="1" id="KW-0805">Transcription regulation</keyword>
<evidence type="ECO:0000313" key="7">
    <source>
        <dbReference type="Proteomes" id="UP000214365"/>
    </source>
</evidence>
<feature type="region of interest" description="Disordered" evidence="5">
    <location>
        <begin position="271"/>
        <end position="312"/>
    </location>
</feature>
<dbReference type="Proteomes" id="UP000214365">
    <property type="component" value="Unassembled WGS sequence"/>
</dbReference>
<dbReference type="RefSeq" id="XP_020122393.1">
    <property type="nucleotide sequence ID" value="XM_020264956.1"/>
</dbReference>
<protein>
    <submittedName>
        <fullName evidence="6">Uncharacterized protein</fullName>
    </submittedName>
</protein>
<feature type="region of interest" description="Disordered" evidence="5">
    <location>
        <begin position="94"/>
        <end position="136"/>
    </location>
</feature>
<evidence type="ECO:0000256" key="5">
    <source>
        <dbReference type="SAM" id="MobiDB-lite"/>
    </source>
</evidence>